<keyword evidence="1" id="KW-0812">Transmembrane</keyword>
<protein>
    <recommendedName>
        <fullName evidence="5">Transposase</fullName>
    </recommendedName>
</protein>
<keyword evidence="1" id="KW-0472">Membrane</keyword>
<evidence type="ECO:0008006" key="5">
    <source>
        <dbReference type="Google" id="ProtNLM"/>
    </source>
</evidence>
<dbReference type="EMBL" id="CP009149">
    <property type="protein sequence ID" value="AIJ04905.1"/>
    <property type="molecule type" value="Genomic_DNA"/>
</dbReference>
<keyword evidence="4" id="KW-1185">Reference proteome</keyword>
<name>A0A076L9K8_9EURY</name>
<accession>A0A076L9K8</accession>
<dbReference type="KEGG" id="mjh:JH146_0054"/>
<dbReference type="GeneID" id="70359818"/>
<dbReference type="AlphaFoldDB" id="A0A076L9K8"/>
<gene>
    <name evidence="2" type="ORF">JH146_0045</name>
    <name evidence="3" type="ORF">JH146_0054</name>
</gene>
<evidence type="ECO:0000256" key="1">
    <source>
        <dbReference type="SAM" id="Phobius"/>
    </source>
</evidence>
<evidence type="ECO:0000313" key="2">
    <source>
        <dbReference type="EMBL" id="AIJ04896.1"/>
    </source>
</evidence>
<dbReference type="RefSeq" id="WP_048201114.1">
    <property type="nucleotide sequence ID" value="NZ_CP009149.1"/>
</dbReference>
<evidence type="ECO:0000313" key="3">
    <source>
        <dbReference type="EMBL" id="AIJ04905.1"/>
    </source>
</evidence>
<feature type="transmembrane region" description="Helical" evidence="1">
    <location>
        <begin position="36"/>
        <end position="57"/>
    </location>
</feature>
<dbReference type="EMBL" id="CP009149">
    <property type="protein sequence ID" value="AIJ04896.1"/>
    <property type="molecule type" value="Genomic_DNA"/>
</dbReference>
<dbReference type="Proteomes" id="UP000028781">
    <property type="component" value="Chromosome"/>
</dbReference>
<dbReference type="STRING" id="1301915.JH146_0045"/>
<dbReference type="HOGENOM" id="CLU_1648310_0_0_2"/>
<reference evidence="2" key="1">
    <citation type="submission" date="2014-08" db="EMBL/GenBank/DDBJ databases">
        <title>The complete genome sequence of Methanocaldococcus sp. JH146.</title>
        <authorList>
            <person name="Kim Y.-T."/>
            <person name="Jung J.-H."/>
            <person name="Seo D.-H."/>
            <person name="Jung D.-H."/>
            <person name="Holden J.F."/>
            <person name="Park C.-S."/>
        </authorList>
    </citation>
    <scope>NUCLEOTIDE SEQUENCE</scope>
    <source>
        <strain evidence="2">JH146</strain>
    </source>
</reference>
<keyword evidence="1" id="KW-1133">Transmembrane helix</keyword>
<sequence length="160" mass="19339">MKKSKMHRIKRLIKIMRAKFYPIVAKYISPYTRREIISLSDLIIFSVLCMVYFSGVYKRRYEFLIEDLGLFPKIRYNKIVERINRYEQLLIEIQKAFIERNSRLFIDTMPIKTKELVRRNRHEKMEFSVLIKKMVVSDTTLRKNVIILDIRQLTLPMGGF</sequence>
<evidence type="ECO:0000313" key="4">
    <source>
        <dbReference type="Proteomes" id="UP000028781"/>
    </source>
</evidence>
<dbReference type="KEGG" id="mjh:JH146_0045"/>
<organism evidence="2 4">
    <name type="scientific">Methanocaldococcus bathoardescens</name>
    <dbReference type="NCBI Taxonomy" id="1301915"/>
    <lineage>
        <taxon>Archaea</taxon>
        <taxon>Methanobacteriati</taxon>
        <taxon>Methanobacteriota</taxon>
        <taxon>Methanomada group</taxon>
        <taxon>Methanococci</taxon>
        <taxon>Methanococcales</taxon>
        <taxon>Methanocaldococcaceae</taxon>
        <taxon>Methanocaldococcus</taxon>
    </lineage>
</organism>
<proteinExistence type="predicted"/>
<reference evidence="2 4" key="2">
    <citation type="journal article" date="2015" name="Int. J. Syst. Evol. Microbiol.">
        <title>M ethanocaldococcus bathoardescens sp. nov., a hyperthermophilic methanogen isolated from a volcanically active deep-sea hydrothermal vent.</title>
        <authorList>
            <person name="Stewart L.C."/>
            <person name="Jung J.H."/>
            <person name="Kim Y.T."/>
            <person name="Kwon S.W."/>
            <person name="Park C.S."/>
            <person name="Holden J.F."/>
        </authorList>
    </citation>
    <scope>NUCLEOTIDE SEQUENCE [LARGE SCALE GENOMIC DNA]</scope>
    <source>
        <strain evidence="2 4">JH146</strain>
    </source>
</reference>